<protein>
    <submittedName>
        <fullName evidence="1">Uncharacterized protein</fullName>
    </submittedName>
</protein>
<reference evidence="1 2" key="1">
    <citation type="submission" date="2018-06" db="EMBL/GenBank/DDBJ databases">
        <title>Genomic Encyclopedia of Archaeal and Bacterial Type Strains, Phase II (KMG-II): from individual species to whole genera.</title>
        <authorList>
            <person name="Goeker M."/>
        </authorList>
    </citation>
    <scope>NUCLEOTIDE SEQUENCE [LARGE SCALE GENOMIC DNA]</scope>
    <source>
        <strain evidence="1 2">DSM 22011</strain>
    </source>
</reference>
<dbReference type="AlphaFoldDB" id="A0A327Y1F7"/>
<keyword evidence="2" id="KW-1185">Reference proteome</keyword>
<accession>A0A327Y1F7</accession>
<dbReference type="OrthoDB" id="7870683at2"/>
<name>A0A327Y1F7_9RHOB</name>
<dbReference type="Proteomes" id="UP000249165">
    <property type="component" value="Unassembled WGS sequence"/>
</dbReference>
<evidence type="ECO:0000313" key="2">
    <source>
        <dbReference type="Proteomes" id="UP000249165"/>
    </source>
</evidence>
<proteinExistence type="predicted"/>
<comment type="caution">
    <text evidence="1">The sequence shown here is derived from an EMBL/GenBank/DDBJ whole genome shotgun (WGS) entry which is preliminary data.</text>
</comment>
<gene>
    <name evidence="1" type="ORF">ATI53_102832</name>
</gene>
<sequence>MSLLAPGDDPAPAFPTLCAWTRAARTGAGSPWLSPGDAETLARHALARGLGVRLLEAAALTLHEPPRDTDWEILGADAPGANWDDHRDPSRALHLLLTKLRQARTAGARLQYKLWLGEP</sequence>
<dbReference type="EMBL" id="QLMG01000028">
    <property type="protein sequence ID" value="RAK14231.1"/>
    <property type="molecule type" value="Genomic_DNA"/>
</dbReference>
<dbReference type="RefSeq" id="WP_009505476.1">
    <property type="nucleotide sequence ID" value="NZ_LIGK01000028.1"/>
</dbReference>
<organism evidence="1 2">
    <name type="scientific">Salipiger aestuarii</name>
    <dbReference type="NCBI Taxonomy" id="568098"/>
    <lineage>
        <taxon>Bacteria</taxon>
        <taxon>Pseudomonadati</taxon>
        <taxon>Pseudomonadota</taxon>
        <taxon>Alphaproteobacteria</taxon>
        <taxon>Rhodobacterales</taxon>
        <taxon>Roseobacteraceae</taxon>
        <taxon>Salipiger</taxon>
    </lineage>
</organism>
<evidence type="ECO:0000313" key="1">
    <source>
        <dbReference type="EMBL" id="RAK14231.1"/>
    </source>
</evidence>